<evidence type="ECO:0000313" key="4">
    <source>
        <dbReference type="Proteomes" id="UP000005087"/>
    </source>
</evidence>
<keyword evidence="1" id="KW-0378">Hydrolase</keyword>
<sequence>MFTPLNARPPELRQAAVVTAAVMLVAATAVITILTRPETDIDPTPTLPLGTENWASRTITAEKAPPARDALPASSPIRVEIPSLDVDVETVVSLDRTPAGVIEIPGHATAVGWLASEPTPGEPGASVLLGHASFAYERGSFYSLHLLRPGDTVRITRTDGTVAVFTVYRVEEVPEKYALDYALRATDEPELRLLTTSSELDPPADSTAVVVSARLTAALDKD</sequence>
<dbReference type="InterPro" id="IPR042001">
    <property type="entry name" value="Sortase_F"/>
</dbReference>
<name>I1D4T5_9PSEU</name>
<organism evidence="3 4">
    <name type="scientific">Saccharomonospora glauca K62</name>
    <dbReference type="NCBI Taxonomy" id="928724"/>
    <lineage>
        <taxon>Bacteria</taxon>
        <taxon>Bacillati</taxon>
        <taxon>Actinomycetota</taxon>
        <taxon>Actinomycetes</taxon>
        <taxon>Pseudonocardiales</taxon>
        <taxon>Pseudonocardiaceae</taxon>
        <taxon>Saccharomonospora</taxon>
    </lineage>
</organism>
<dbReference type="AlphaFoldDB" id="I1D4T5"/>
<accession>I1D4T5</accession>
<dbReference type="STRING" id="928724.SacglDRAFT_03093"/>
<dbReference type="EMBL" id="CM001484">
    <property type="protein sequence ID" value="EIE99959.1"/>
    <property type="molecule type" value="Genomic_DNA"/>
</dbReference>
<dbReference type="Proteomes" id="UP000005087">
    <property type="component" value="Chromosome"/>
</dbReference>
<dbReference type="OrthoDB" id="525039at2"/>
<dbReference type="InterPro" id="IPR005754">
    <property type="entry name" value="Sortase"/>
</dbReference>
<keyword evidence="2" id="KW-1133">Transmembrane helix</keyword>
<dbReference type="HOGENOM" id="CLU_062592_5_0_11"/>
<keyword evidence="2" id="KW-0472">Membrane</keyword>
<dbReference type="CDD" id="cd05829">
    <property type="entry name" value="Sortase_F"/>
    <property type="match status" value="1"/>
</dbReference>
<proteinExistence type="predicted"/>
<gene>
    <name evidence="3" type="ORF">SacglDRAFT_03093</name>
</gene>
<dbReference type="Pfam" id="PF04203">
    <property type="entry name" value="Sortase"/>
    <property type="match status" value="1"/>
</dbReference>
<keyword evidence="2" id="KW-0812">Transmembrane</keyword>
<dbReference type="InterPro" id="IPR023365">
    <property type="entry name" value="Sortase_dom-sf"/>
</dbReference>
<protein>
    <submittedName>
        <fullName evidence="3">Sortase (Surface protein transpeptidase)</fullName>
    </submittedName>
</protein>
<dbReference type="Gene3D" id="2.40.260.10">
    <property type="entry name" value="Sortase"/>
    <property type="match status" value="1"/>
</dbReference>
<evidence type="ECO:0000256" key="2">
    <source>
        <dbReference type="SAM" id="Phobius"/>
    </source>
</evidence>
<feature type="transmembrane region" description="Helical" evidence="2">
    <location>
        <begin position="12"/>
        <end position="34"/>
    </location>
</feature>
<dbReference type="GO" id="GO:0016787">
    <property type="term" value="F:hydrolase activity"/>
    <property type="evidence" value="ECO:0007669"/>
    <property type="project" value="UniProtKB-KW"/>
</dbReference>
<dbReference type="RefSeq" id="WP_005465660.1">
    <property type="nucleotide sequence ID" value="NZ_CM001484.1"/>
</dbReference>
<reference evidence="4" key="2">
    <citation type="submission" date="2012-01" db="EMBL/GenBank/DDBJ databases">
        <title>Noncontiguous Finished sequence of chromosome of Saccharomonospora glauca K62.</title>
        <authorList>
            <consortium name="US DOE Joint Genome Institute"/>
            <person name="Lucas S."/>
            <person name="Han J."/>
            <person name="Lapidus A."/>
            <person name="Cheng J.-F."/>
            <person name="Goodwin L."/>
            <person name="Pitluck S."/>
            <person name="Peters L."/>
            <person name="Mikhailova N."/>
            <person name="Held B."/>
            <person name="Detter J.C."/>
            <person name="Han C."/>
            <person name="Tapia R."/>
            <person name="Land M."/>
            <person name="Hauser L."/>
            <person name="Kyrpides N."/>
            <person name="Ivanova N."/>
            <person name="Pagani I."/>
            <person name="Brambilla E.-M."/>
            <person name="Klenk H.-P."/>
            <person name="Woyke T."/>
        </authorList>
    </citation>
    <scope>NUCLEOTIDE SEQUENCE [LARGE SCALE GENOMIC DNA]</scope>
    <source>
        <strain evidence="4">K62</strain>
    </source>
</reference>
<reference evidence="3 4" key="1">
    <citation type="submission" date="2011-09" db="EMBL/GenBank/DDBJ databases">
        <authorList>
            <consortium name="US DOE Joint Genome Institute (JGI-PGF)"/>
            <person name="Lucas S."/>
            <person name="Han J."/>
            <person name="Lapidus A."/>
            <person name="Cheng J.-F."/>
            <person name="Goodwin L."/>
            <person name="Pitluck S."/>
            <person name="Peters L."/>
            <person name="Land M.L."/>
            <person name="Hauser L."/>
            <person name="Brambilla E."/>
            <person name="Klenk H.-P."/>
            <person name="Woyke T.J."/>
        </authorList>
    </citation>
    <scope>NUCLEOTIDE SEQUENCE [LARGE SCALE GENOMIC DNA]</scope>
    <source>
        <strain evidence="3 4">K62</strain>
    </source>
</reference>
<dbReference type="eggNOG" id="COG3764">
    <property type="taxonomic scope" value="Bacteria"/>
</dbReference>
<keyword evidence="4" id="KW-1185">Reference proteome</keyword>
<dbReference type="SUPFAM" id="SSF63817">
    <property type="entry name" value="Sortase"/>
    <property type="match status" value="1"/>
</dbReference>
<evidence type="ECO:0000256" key="1">
    <source>
        <dbReference type="ARBA" id="ARBA00022801"/>
    </source>
</evidence>
<evidence type="ECO:0000313" key="3">
    <source>
        <dbReference type="EMBL" id="EIE99959.1"/>
    </source>
</evidence>